<gene>
    <name evidence="14" type="ORF">OnM2_023058</name>
</gene>
<dbReference type="AlphaFoldDB" id="A0A420I276"/>
<sequence length="271" mass="30646">MSNKKQIKSILKKTNYPDVTNKTDRNREIAIYHASIIQQRKNFELEILFSIETLIDYPLAPPPTDASNPSPADILKFRELIQSFQPSDYDSLIEERNINDRCGYALCPNPRHREEGSGKYRLLGTSGKAKDFRVVEKEVLEKWCSHTCALRAMYVKTQLNQLPAWDRGIAKERTYIDLLVGPTAKELNIHSHSTDATFISDQSARAQDVCLLTSKGENCGTKPEISPALIEIKERQVNQPVQPPHLSGNIDDNTLHLNLEGHITDIRIGQA</sequence>
<keyword evidence="6 12" id="KW-0862">Zinc</keyword>
<dbReference type="PROSITE" id="PS51479">
    <property type="entry name" value="ZF_RTR1"/>
    <property type="match status" value="1"/>
</dbReference>
<keyword evidence="5 12" id="KW-0378">Hydrolase</keyword>
<dbReference type="OrthoDB" id="2590500at2759"/>
<dbReference type="Proteomes" id="UP000286134">
    <property type="component" value="Unassembled WGS sequence"/>
</dbReference>
<dbReference type="GO" id="GO:0008270">
    <property type="term" value="F:zinc ion binding"/>
    <property type="evidence" value="ECO:0007669"/>
    <property type="project" value="UniProtKB-KW"/>
</dbReference>
<keyword evidence="7 12" id="KW-0904">Protein phosphatase</keyword>
<evidence type="ECO:0000313" key="14">
    <source>
        <dbReference type="EMBL" id="RKF63793.1"/>
    </source>
</evidence>
<dbReference type="InterPro" id="IPR038534">
    <property type="entry name" value="Rtr1/RPAP2_sf"/>
</dbReference>
<comment type="catalytic activity">
    <reaction evidence="9 12">
        <text>O-phospho-L-seryl-[protein] + H2O = L-seryl-[protein] + phosphate</text>
        <dbReference type="Rhea" id="RHEA:20629"/>
        <dbReference type="Rhea" id="RHEA-COMP:9863"/>
        <dbReference type="Rhea" id="RHEA-COMP:11604"/>
        <dbReference type="ChEBI" id="CHEBI:15377"/>
        <dbReference type="ChEBI" id="CHEBI:29999"/>
        <dbReference type="ChEBI" id="CHEBI:43474"/>
        <dbReference type="ChEBI" id="CHEBI:83421"/>
        <dbReference type="EC" id="3.1.3.16"/>
    </reaction>
</comment>
<dbReference type="EMBL" id="MCFK01002334">
    <property type="protein sequence ID" value="RKF63793.1"/>
    <property type="molecule type" value="Genomic_DNA"/>
</dbReference>
<reference evidence="14 15" key="1">
    <citation type="journal article" date="2018" name="BMC Genomics">
        <title>Comparative genome analyses reveal sequence features reflecting distinct modes of host-adaptation between dicot and monocot powdery mildew.</title>
        <authorList>
            <person name="Wu Y."/>
            <person name="Ma X."/>
            <person name="Pan Z."/>
            <person name="Kale S.D."/>
            <person name="Song Y."/>
            <person name="King H."/>
            <person name="Zhang Q."/>
            <person name="Presley C."/>
            <person name="Deng X."/>
            <person name="Wei C.I."/>
            <person name="Xiao S."/>
        </authorList>
    </citation>
    <scope>NUCLEOTIDE SEQUENCE [LARGE SCALE GENOMIC DNA]</scope>
    <source>
        <strain evidence="14">UMSG2</strain>
    </source>
</reference>
<dbReference type="GO" id="GO:0043175">
    <property type="term" value="F:RNA polymerase core enzyme binding"/>
    <property type="evidence" value="ECO:0007669"/>
    <property type="project" value="UniProtKB-UniRule"/>
</dbReference>
<keyword evidence="15" id="KW-1185">Reference proteome</keyword>
<comment type="caution">
    <text evidence="14">The sequence shown here is derived from an EMBL/GenBank/DDBJ whole genome shotgun (WGS) entry which is preliminary data.</text>
</comment>
<evidence type="ECO:0000256" key="6">
    <source>
        <dbReference type="ARBA" id="ARBA00022833"/>
    </source>
</evidence>
<comment type="function">
    <text evidence="12">Putative RNA polymerase II subunit B1 C-terminal domain (CTD) phosphatase involved in RNA polymerase II transcription regulation.</text>
</comment>
<comment type="similarity">
    <text evidence="2 11 12">Belongs to the RPAP2 family.</text>
</comment>
<evidence type="ECO:0000256" key="7">
    <source>
        <dbReference type="ARBA" id="ARBA00022912"/>
    </source>
</evidence>
<protein>
    <recommendedName>
        <fullName evidence="12">RNA polymerase II subunit B1 CTD phosphatase RPAP2 homolog</fullName>
        <ecNumber evidence="12">3.1.3.16</ecNumber>
    </recommendedName>
</protein>
<evidence type="ECO:0000256" key="12">
    <source>
        <dbReference type="RuleBase" id="RU367080"/>
    </source>
</evidence>
<evidence type="ECO:0000256" key="8">
    <source>
        <dbReference type="ARBA" id="ARBA00023242"/>
    </source>
</evidence>
<dbReference type="EC" id="3.1.3.16" evidence="12"/>
<dbReference type="PANTHER" id="PTHR14732">
    <property type="entry name" value="RNA POLYMERASE II SUBUNIT B1 CTD PHOSPHATASE RPAP2-RELATED"/>
    <property type="match status" value="1"/>
</dbReference>
<evidence type="ECO:0000256" key="1">
    <source>
        <dbReference type="ARBA" id="ARBA00004123"/>
    </source>
</evidence>
<evidence type="ECO:0000256" key="9">
    <source>
        <dbReference type="ARBA" id="ARBA00047761"/>
    </source>
</evidence>
<name>A0A420I276_9PEZI</name>
<organism evidence="14 15">
    <name type="scientific">Erysiphe neolycopersici</name>
    <dbReference type="NCBI Taxonomy" id="212602"/>
    <lineage>
        <taxon>Eukaryota</taxon>
        <taxon>Fungi</taxon>
        <taxon>Dikarya</taxon>
        <taxon>Ascomycota</taxon>
        <taxon>Pezizomycotina</taxon>
        <taxon>Leotiomycetes</taxon>
        <taxon>Erysiphales</taxon>
        <taxon>Erysiphaceae</taxon>
        <taxon>Erysiphe</taxon>
    </lineage>
</organism>
<evidence type="ECO:0000256" key="5">
    <source>
        <dbReference type="ARBA" id="ARBA00022801"/>
    </source>
</evidence>
<dbReference type="GO" id="GO:0005634">
    <property type="term" value="C:nucleus"/>
    <property type="evidence" value="ECO:0007669"/>
    <property type="project" value="UniProtKB-SubCell"/>
</dbReference>
<dbReference type="InterPro" id="IPR039693">
    <property type="entry name" value="Rtr1/RPAP2"/>
</dbReference>
<dbReference type="STRING" id="212602.A0A420I276"/>
<keyword evidence="8 12" id="KW-0539">Nucleus</keyword>
<dbReference type="GO" id="GO:0008420">
    <property type="term" value="F:RNA polymerase II CTD heptapeptide repeat phosphatase activity"/>
    <property type="evidence" value="ECO:0007669"/>
    <property type="project" value="UniProtKB-UniRule"/>
</dbReference>
<keyword evidence="3 12" id="KW-0479">Metal-binding</keyword>
<dbReference type="Pfam" id="PF04181">
    <property type="entry name" value="RPAP2_Rtr1"/>
    <property type="match status" value="1"/>
</dbReference>
<dbReference type="Gene3D" id="1.25.40.820">
    <property type="match status" value="1"/>
</dbReference>
<evidence type="ECO:0000256" key="3">
    <source>
        <dbReference type="ARBA" id="ARBA00022723"/>
    </source>
</evidence>
<evidence type="ECO:0000313" key="15">
    <source>
        <dbReference type="Proteomes" id="UP000286134"/>
    </source>
</evidence>
<evidence type="ECO:0000256" key="10">
    <source>
        <dbReference type="ARBA" id="ARBA00048336"/>
    </source>
</evidence>
<comment type="catalytic activity">
    <reaction evidence="10 12">
        <text>O-phospho-L-threonyl-[protein] + H2O = L-threonyl-[protein] + phosphate</text>
        <dbReference type="Rhea" id="RHEA:47004"/>
        <dbReference type="Rhea" id="RHEA-COMP:11060"/>
        <dbReference type="Rhea" id="RHEA-COMP:11605"/>
        <dbReference type="ChEBI" id="CHEBI:15377"/>
        <dbReference type="ChEBI" id="CHEBI:30013"/>
        <dbReference type="ChEBI" id="CHEBI:43474"/>
        <dbReference type="ChEBI" id="CHEBI:61977"/>
        <dbReference type="EC" id="3.1.3.16"/>
    </reaction>
</comment>
<evidence type="ECO:0000256" key="11">
    <source>
        <dbReference type="PROSITE-ProRule" id="PRU00812"/>
    </source>
</evidence>
<dbReference type="GO" id="GO:0005737">
    <property type="term" value="C:cytoplasm"/>
    <property type="evidence" value="ECO:0007669"/>
    <property type="project" value="TreeGrafter"/>
</dbReference>
<keyword evidence="4 12" id="KW-0863">Zinc-finger</keyword>
<feature type="domain" description="RTR1-type" evidence="13">
    <location>
        <begin position="79"/>
        <end position="168"/>
    </location>
</feature>
<dbReference type="InterPro" id="IPR007308">
    <property type="entry name" value="Rtr1/RPAP2_dom"/>
</dbReference>
<accession>A0A420I276</accession>
<dbReference type="PANTHER" id="PTHR14732:SF0">
    <property type="entry name" value="RNA POLYMERASE II SUBUNIT B1 CTD PHOSPHATASE RPAP2-RELATED"/>
    <property type="match status" value="1"/>
</dbReference>
<evidence type="ECO:0000256" key="4">
    <source>
        <dbReference type="ARBA" id="ARBA00022771"/>
    </source>
</evidence>
<evidence type="ECO:0000259" key="13">
    <source>
        <dbReference type="PROSITE" id="PS51479"/>
    </source>
</evidence>
<proteinExistence type="inferred from homology"/>
<evidence type="ECO:0000256" key="2">
    <source>
        <dbReference type="ARBA" id="ARBA00005676"/>
    </source>
</evidence>
<comment type="subcellular location">
    <subcellularLocation>
        <location evidence="1 12">Nucleus</location>
    </subcellularLocation>
</comment>